<gene>
    <name evidence="2" type="ordered locus">PB2503_10524</name>
</gene>
<reference evidence="2 3" key="2">
    <citation type="journal article" date="2011" name="J. Bacteriol.">
        <title>Complete genome sequence of strain HTCC2503T of Parvularcula bermudensis, the type species of the order "Parvularculales" in the class Alphaproteobacteria.</title>
        <authorList>
            <person name="Oh H.M."/>
            <person name="Kang I."/>
            <person name="Vergin K.L."/>
            <person name="Kang D."/>
            <person name="Rhee K.H."/>
            <person name="Giovannoni S.J."/>
            <person name="Cho J.C."/>
        </authorList>
    </citation>
    <scope>NUCLEOTIDE SEQUENCE [LARGE SCALE GENOMIC DNA]</scope>
    <source>
        <strain evidence="3">ATCC BAA-594 / HTCC2503 / KCTC 12087</strain>
    </source>
</reference>
<evidence type="ECO:0000313" key="3">
    <source>
        <dbReference type="Proteomes" id="UP000001302"/>
    </source>
</evidence>
<reference evidence="3" key="1">
    <citation type="submission" date="2010-08" db="EMBL/GenBank/DDBJ databases">
        <title>Genome sequence of Parvularcula bermudensis HTCC2503.</title>
        <authorList>
            <person name="Kang D.-M."/>
            <person name="Oh H.-M."/>
            <person name="Cho J.-C."/>
        </authorList>
    </citation>
    <scope>NUCLEOTIDE SEQUENCE [LARGE SCALE GENOMIC DNA]</scope>
    <source>
        <strain evidence="3">ATCC BAA-594 / HTCC2503 / KCTC 12087</strain>
    </source>
</reference>
<evidence type="ECO:0000256" key="1">
    <source>
        <dbReference type="SAM" id="SignalP"/>
    </source>
</evidence>
<proteinExistence type="predicted"/>
<feature type="chain" id="PRO_5003140613" evidence="1">
    <location>
        <begin position="23"/>
        <end position="598"/>
    </location>
</feature>
<accession>E0TGM4</accession>
<dbReference type="RefSeq" id="WP_013301130.1">
    <property type="nucleotide sequence ID" value="NC_014414.1"/>
</dbReference>
<protein>
    <submittedName>
        <fullName evidence="2">Uncharacterized protein</fullName>
    </submittedName>
</protein>
<keyword evidence="3" id="KW-1185">Reference proteome</keyword>
<dbReference type="HOGENOM" id="CLU_456231_0_0_5"/>
<name>E0TGM4_PARBH</name>
<dbReference type="KEGG" id="pbr:PB2503_10524"/>
<evidence type="ECO:0000313" key="2">
    <source>
        <dbReference type="EMBL" id="ADM10156.1"/>
    </source>
</evidence>
<dbReference type="AlphaFoldDB" id="E0TGM4"/>
<dbReference type="EMBL" id="CP002156">
    <property type="protein sequence ID" value="ADM10156.1"/>
    <property type="molecule type" value="Genomic_DNA"/>
</dbReference>
<organism evidence="2 3">
    <name type="scientific">Parvularcula bermudensis (strain ATCC BAA-594 / HTCC2503 / KCTC 12087)</name>
    <dbReference type="NCBI Taxonomy" id="314260"/>
    <lineage>
        <taxon>Bacteria</taxon>
        <taxon>Pseudomonadati</taxon>
        <taxon>Pseudomonadota</taxon>
        <taxon>Alphaproteobacteria</taxon>
        <taxon>Parvularculales</taxon>
        <taxon>Parvularculaceae</taxon>
        <taxon>Parvularcula</taxon>
    </lineage>
</organism>
<dbReference type="STRING" id="314260.PB2503_10524"/>
<dbReference type="OrthoDB" id="8479313at2"/>
<dbReference type="SUPFAM" id="SSF56935">
    <property type="entry name" value="Porins"/>
    <property type="match status" value="1"/>
</dbReference>
<sequence length="598" mass="64028">MGGRGSLIGIGCAVAALGLAFAQTAPVPATPPQSITAYDMTAGLTWSDNYRRLPERRLRTDIDPTVPSVAQVTADIDPPSNTIATVTLSGTTLVRRPGIEGYLGGDLLIGGYLEGTDLEADLVGTSSPAAPFGATPDAQGRVSSFGFGDPDEVFIEPNLAGAATLRLKDNRLYVDGSVLATQQSLNQSSLLAQESIGGTGDEVTLLGASISPYLVWRGDQDIRGEFRVTGSSVVTLDDQLTSAEFEGVDKYTNDSHAIVVTSAIDSGNRFGKLRVGAQSRYRAIDEQGSDVLAEVETREFSTELNWAIQFSQKVEAIFAVGYDDITLTASDTAGAADQAVFADEEDRLTGGFYRAGFAYRPSERTRVSFAIGERFGETDIRSEWEWRPTARMTLSGRASRQFDTGAQNSVGALSGIGLTNEATLAQIRSLRSAFASSLIDQAIVIGEAVSSLSDRFATGPFTIDEVVFNLSGDFRRTDLLFGMSFIRRTFGEDVEQALSARFEAERALSRKLTMSAEAAVTRTEGGEVVVLSDPLTVAAREDELAQYYRLGVNSRLGRSLSAQLDVAHTVNDVEGAPVTGTSFDYQETAITAAMRWSF</sequence>
<feature type="signal peptide" evidence="1">
    <location>
        <begin position="1"/>
        <end position="22"/>
    </location>
</feature>
<keyword evidence="1" id="KW-0732">Signal</keyword>
<dbReference type="Proteomes" id="UP000001302">
    <property type="component" value="Chromosome"/>
</dbReference>